<sequence length="407" mass="47131">MEYKLFFYDSKENKYSINALLGAVEGDKELKELPILFFEKIDDLFFERDLRNSILCFSFFTTQFFEIKDILGKLRELKKSNENLYFMAGGPHPSGDPQEVLDMGFDIVVKGEGERIFPNLIKEIVSGKKIFGIFHDKKKIDLNDYFPFSKKFGRFGPIEISRGCPFGCYFCQTPRIFGGIMRHRSIEKIVEIVEVMVKRNLKDIRFITPNAFAYGSSDSMTINLKKLEELLIEIRKIIGKEGRIFFGSFPSEVRPEHVLPETVELIKLYANNDNIVIGAQSGSQRILDLAHRRHKVEDVYRAVETATYYGLKVNVDFIFGLPYENEDDINQTVKMIEDLVKMGAKIHAHTFMPLPGTPFENFPPGKFDKYMRKVINKLLPKGVVFGNFREQEEIAWKLYNYFSSKEA</sequence>
<evidence type="ECO:0000256" key="5">
    <source>
        <dbReference type="ARBA" id="ARBA00023014"/>
    </source>
</evidence>
<keyword evidence="2" id="KW-0949">S-adenosyl-L-methionine</keyword>
<evidence type="ECO:0000256" key="4">
    <source>
        <dbReference type="ARBA" id="ARBA00023004"/>
    </source>
</evidence>
<dbReference type="CDD" id="cd01335">
    <property type="entry name" value="Radical_SAM"/>
    <property type="match status" value="1"/>
</dbReference>
<dbReference type="GO" id="GO:0051536">
    <property type="term" value="F:iron-sulfur cluster binding"/>
    <property type="evidence" value="ECO:0007669"/>
    <property type="project" value="UniProtKB-KW"/>
</dbReference>
<dbReference type="PANTHER" id="PTHR43409">
    <property type="entry name" value="ANAEROBIC MAGNESIUM-PROTOPORPHYRIN IX MONOMETHYL ESTER CYCLASE-RELATED"/>
    <property type="match status" value="1"/>
</dbReference>
<dbReference type="InterPro" id="IPR006158">
    <property type="entry name" value="Cobalamin-bd"/>
</dbReference>
<proteinExistence type="predicted"/>
<keyword evidence="3" id="KW-0479">Metal-binding</keyword>
<dbReference type="GO" id="GO:0031419">
    <property type="term" value="F:cobalamin binding"/>
    <property type="evidence" value="ECO:0007669"/>
    <property type="project" value="InterPro"/>
</dbReference>
<comment type="cofactor">
    <cofactor evidence="1">
        <name>[4Fe-4S] cluster</name>
        <dbReference type="ChEBI" id="CHEBI:49883"/>
    </cofactor>
</comment>
<evidence type="ECO:0000256" key="1">
    <source>
        <dbReference type="ARBA" id="ARBA00001966"/>
    </source>
</evidence>
<feature type="domain" description="Radical SAM core" evidence="6">
    <location>
        <begin position="150"/>
        <end position="389"/>
    </location>
</feature>
<dbReference type="Gene3D" id="3.40.50.280">
    <property type="entry name" value="Cobalamin-binding domain"/>
    <property type="match status" value="1"/>
</dbReference>
<keyword evidence="4" id="KW-0408">Iron</keyword>
<evidence type="ECO:0000256" key="2">
    <source>
        <dbReference type="ARBA" id="ARBA00022691"/>
    </source>
</evidence>
<protein>
    <submittedName>
        <fullName evidence="7">TIGR04013 family B12-binding domain/radical SAM domain-containing protein</fullName>
    </submittedName>
</protein>
<dbReference type="InterPro" id="IPR051198">
    <property type="entry name" value="BchE-like"/>
</dbReference>
<dbReference type="EMBL" id="DTIN01000009">
    <property type="protein sequence ID" value="HFX13000.1"/>
    <property type="molecule type" value="Genomic_DNA"/>
</dbReference>
<dbReference type="InterPro" id="IPR058240">
    <property type="entry name" value="rSAM_sf"/>
</dbReference>
<dbReference type="PANTHER" id="PTHR43409:SF17">
    <property type="entry name" value="METHYLTHIOTRANSFERASE MJ0865-RELATED"/>
    <property type="match status" value="1"/>
</dbReference>
<dbReference type="SMART" id="SM00729">
    <property type="entry name" value="Elp3"/>
    <property type="match status" value="1"/>
</dbReference>
<dbReference type="SFLD" id="SFLDS00029">
    <property type="entry name" value="Radical_SAM"/>
    <property type="match status" value="1"/>
</dbReference>
<organism evidence="7">
    <name type="scientific">Dictyoglomus thermophilum</name>
    <dbReference type="NCBI Taxonomy" id="14"/>
    <lineage>
        <taxon>Bacteria</taxon>
        <taxon>Pseudomonadati</taxon>
        <taxon>Dictyoglomota</taxon>
        <taxon>Dictyoglomia</taxon>
        <taxon>Dictyoglomales</taxon>
        <taxon>Dictyoglomaceae</taxon>
        <taxon>Dictyoglomus</taxon>
    </lineage>
</organism>
<dbReference type="CDD" id="cd02068">
    <property type="entry name" value="radical_SAM_B12_BD"/>
    <property type="match status" value="1"/>
</dbReference>
<evidence type="ECO:0000313" key="7">
    <source>
        <dbReference type="EMBL" id="HFX13000.1"/>
    </source>
</evidence>
<name>A0A7C3RJC0_DICTH</name>
<dbReference type="InterPro" id="IPR023404">
    <property type="entry name" value="rSAM_horseshoe"/>
</dbReference>
<dbReference type="Gene3D" id="3.80.30.20">
    <property type="entry name" value="tm_1862 like domain"/>
    <property type="match status" value="1"/>
</dbReference>
<dbReference type="Pfam" id="PF02310">
    <property type="entry name" value="B12-binding"/>
    <property type="match status" value="1"/>
</dbReference>
<reference evidence="7" key="1">
    <citation type="journal article" date="2020" name="mSystems">
        <title>Genome- and Community-Level Interaction Insights into Carbon Utilization and Element Cycling Functions of Hydrothermarchaeota in Hydrothermal Sediment.</title>
        <authorList>
            <person name="Zhou Z."/>
            <person name="Liu Y."/>
            <person name="Xu W."/>
            <person name="Pan J."/>
            <person name="Luo Z.H."/>
            <person name="Li M."/>
        </authorList>
    </citation>
    <scope>NUCLEOTIDE SEQUENCE [LARGE SCALE GENOMIC DNA]</scope>
    <source>
        <strain evidence="7">SpSt-81</strain>
    </source>
</reference>
<dbReference type="SUPFAM" id="SSF102114">
    <property type="entry name" value="Radical SAM enzymes"/>
    <property type="match status" value="1"/>
</dbReference>
<dbReference type="PROSITE" id="PS51918">
    <property type="entry name" value="RADICAL_SAM"/>
    <property type="match status" value="1"/>
</dbReference>
<accession>A0A7C3RJC0</accession>
<dbReference type="InterPro" id="IPR023980">
    <property type="entry name" value="CHP04013_B12-bd/rSAM"/>
</dbReference>
<dbReference type="Pfam" id="PF04055">
    <property type="entry name" value="Radical_SAM"/>
    <property type="match status" value="1"/>
</dbReference>
<dbReference type="NCBIfam" id="TIGR04013">
    <property type="entry name" value="B12_SAM_MJ_1487"/>
    <property type="match status" value="1"/>
</dbReference>
<dbReference type="GO" id="GO:0003824">
    <property type="term" value="F:catalytic activity"/>
    <property type="evidence" value="ECO:0007669"/>
    <property type="project" value="InterPro"/>
</dbReference>
<keyword evidence="5" id="KW-0411">Iron-sulfur</keyword>
<dbReference type="GO" id="GO:0046872">
    <property type="term" value="F:metal ion binding"/>
    <property type="evidence" value="ECO:0007669"/>
    <property type="project" value="UniProtKB-KW"/>
</dbReference>
<dbReference type="InterPro" id="IPR007197">
    <property type="entry name" value="rSAM"/>
</dbReference>
<evidence type="ECO:0000259" key="6">
    <source>
        <dbReference type="PROSITE" id="PS51918"/>
    </source>
</evidence>
<evidence type="ECO:0000256" key="3">
    <source>
        <dbReference type="ARBA" id="ARBA00022723"/>
    </source>
</evidence>
<dbReference type="AlphaFoldDB" id="A0A7C3RJC0"/>
<comment type="caution">
    <text evidence="7">The sequence shown here is derived from an EMBL/GenBank/DDBJ whole genome shotgun (WGS) entry which is preliminary data.</text>
</comment>
<gene>
    <name evidence="7" type="ORF">ENW00_02440</name>
</gene>
<dbReference type="SFLD" id="SFLDG01082">
    <property type="entry name" value="B12-binding_domain_containing"/>
    <property type="match status" value="1"/>
</dbReference>
<dbReference type="InterPro" id="IPR006638">
    <property type="entry name" value="Elp3/MiaA/NifB-like_rSAM"/>
</dbReference>